<reference evidence="3 4" key="1">
    <citation type="journal article" date="2018" name="Sci. Rep.">
        <title>Genomic signatures of local adaptation to the degree of environmental predictability in rotifers.</title>
        <authorList>
            <person name="Franch-Gras L."/>
            <person name="Hahn C."/>
            <person name="Garcia-Roger E.M."/>
            <person name="Carmona M.J."/>
            <person name="Serra M."/>
            <person name="Gomez A."/>
        </authorList>
    </citation>
    <scope>NUCLEOTIDE SEQUENCE [LARGE SCALE GENOMIC DNA]</scope>
    <source>
        <strain evidence="3">HYR1</strain>
    </source>
</reference>
<keyword evidence="4" id="KW-1185">Reference proteome</keyword>
<feature type="region of interest" description="Disordered" evidence="1">
    <location>
        <begin position="437"/>
        <end position="483"/>
    </location>
</feature>
<keyword evidence="2" id="KW-0732">Signal</keyword>
<evidence type="ECO:0000256" key="1">
    <source>
        <dbReference type="SAM" id="MobiDB-lite"/>
    </source>
</evidence>
<evidence type="ECO:0000313" key="3">
    <source>
        <dbReference type="EMBL" id="RNA01036.1"/>
    </source>
</evidence>
<proteinExistence type="predicted"/>
<gene>
    <name evidence="3" type="ORF">BpHYR1_019757</name>
</gene>
<evidence type="ECO:0000313" key="4">
    <source>
        <dbReference type="Proteomes" id="UP000276133"/>
    </source>
</evidence>
<dbReference type="OrthoDB" id="10570066at2759"/>
<dbReference type="EMBL" id="REGN01009497">
    <property type="protein sequence ID" value="RNA01036.1"/>
    <property type="molecule type" value="Genomic_DNA"/>
</dbReference>
<comment type="caution">
    <text evidence="3">The sequence shown here is derived from an EMBL/GenBank/DDBJ whole genome shotgun (WGS) entry which is preliminary data.</text>
</comment>
<feature type="chain" id="PRO_5018048009" evidence="2">
    <location>
        <begin position="16"/>
        <end position="524"/>
    </location>
</feature>
<sequence>MYLLLIFAFLSTLEARTIGSKLSSVSTKSLRQNNSTIFIKTRQTSDSSESIKDVSLENGWSSHYQVITICNTLPSILKCQNRQHYLILHRVSYGLSDDFTKDDCVTKSNCMDSEKIDEFNCTGSNICVFYPKERVLNNCQLVKSNLTQLEIACVSLSNLKKYLLNRQHGSQEQNVYSDQTASTLIPELFNFTTNNYKTFNEAKYNRSTIKPFNKIFTFATPITFLTTNSSKIKQMFVESTRIAVPKTTSDHKISASFNTNSNCRIYMSSNSASSFKSLPNIGAKSDSMGRKISHNAKSCSEIDPENNLKTTFKSNYENINKKLNEKLNSIQDFFQEYVYNTKNSSEPISQSNLSISEPRLIVETPGSIRKAKEDEIYSMPGKSKSKKSDYYQINAKILSVLASNNNQLKKTSIKDLNELIQKTAVSLKENKSFVNEEELKNRERGSVKKQIRESESSSSDQSEDEVASEHLNESQEEDDFHDYVPYYQRNYGLSGTYMLYDIPEEDFDDDTQDSLEIEAAQKNK</sequence>
<evidence type="ECO:0000256" key="2">
    <source>
        <dbReference type="SAM" id="SignalP"/>
    </source>
</evidence>
<dbReference type="Proteomes" id="UP000276133">
    <property type="component" value="Unassembled WGS sequence"/>
</dbReference>
<name>A0A3M7PPK1_BRAPC</name>
<feature type="region of interest" description="Disordered" evidence="1">
    <location>
        <begin position="504"/>
        <end position="524"/>
    </location>
</feature>
<feature type="compositionally biased region" description="Acidic residues" evidence="1">
    <location>
        <begin position="504"/>
        <end position="516"/>
    </location>
</feature>
<dbReference type="AlphaFoldDB" id="A0A3M7PPK1"/>
<feature type="signal peptide" evidence="2">
    <location>
        <begin position="1"/>
        <end position="15"/>
    </location>
</feature>
<accession>A0A3M7PPK1</accession>
<feature type="compositionally biased region" description="Basic and acidic residues" evidence="1">
    <location>
        <begin position="437"/>
        <end position="455"/>
    </location>
</feature>
<organism evidence="3 4">
    <name type="scientific">Brachionus plicatilis</name>
    <name type="common">Marine rotifer</name>
    <name type="synonym">Brachionus muelleri</name>
    <dbReference type="NCBI Taxonomy" id="10195"/>
    <lineage>
        <taxon>Eukaryota</taxon>
        <taxon>Metazoa</taxon>
        <taxon>Spiralia</taxon>
        <taxon>Gnathifera</taxon>
        <taxon>Rotifera</taxon>
        <taxon>Eurotatoria</taxon>
        <taxon>Monogononta</taxon>
        <taxon>Pseudotrocha</taxon>
        <taxon>Ploima</taxon>
        <taxon>Brachionidae</taxon>
        <taxon>Brachionus</taxon>
    </lineage>
</organism>
<protein>
    <submittedName>
        <fullName evidence="3">Uncharacterized protein</fullName>
    </submittedName>
</protein>